<feature type="transmembrane region" description="Helical" evidence="1">
    <location>
        <begin position="106"/>
        <end position="129"/>
    </location>
</feature>
<dbReference type="EMBL" id="JACIEV010000001">
    <property type="protein sequence ID" value="MBB4152446.1"/>
    <property type="molecule type" value="Genomic_DNA"/>
</dbReference>
<feature type="transmembrane region" description="Helical" evidence="1">
    <location>
        <begin position="234"/>
        <end position="255"/>
    </location>
</feature>
<keyword evidence="1" id="KW-0812">Transmembrane</keyword>
<proteinExistence type="predicted"/>
<organism evidence="2 3">
    <name type="scientific">Sphingomonas jinjuensis</name>
    <dbReference type="NCBI Taxonomy" id="535907"/>
    <lineage>
        <taxon>Bacteria</taxon>
        <taxon>Pseudomonadati</taxon>
        <taxon>Pseudomonadota</taxon>
        <taxon>Alphaproteobacteria</taxon>
        <taxon>Sphingomonadales</taxon>
        <taxon>Sphingomonadaceae</taxon>
        <taxon>Sphingomonas</taxon>
    </lineage>
</organism>
<dbReference type="Proteomes" id="UP000529795">
    <property type="component" value="Unassembled WGS sequence"/>
</dbReference>
<dbReference type="AlphaFoldDB" id="A0A840F812"/>
<gene>
    <name evidence="2" type="ORF">GGQ80_000322</name>
</gene>
<name>A0A840F812_9SPHN</name>
<evidence type="ECO:0000313" key="2">
    <source>
        <dbReference type="EMBL" id="MBB4152446.1"/>
    </source>
</evidence>
<evidence type="ECO:0000256" key="1">
    <source>
        <dbReference type="SAM" id="Phobius"/>
    </source>
</evidence>
<evidence type="ECO:0000313" key="3">
    <source>
        <dbReference type="Proteomes" id="UP000529795"/>
    </source>
</evidence>
<comment type="caution">
    <text evidence="2">The sequence shown here is derived from an EMBL/GenBank/DDBJ whole genome shotgun (WGS) entry which is preliminary data.</text>
</comment>
<protein>
    <submittedName>
        <fullName evidence="2">Uncharacterized protein</fullName>
    </submittedName>
</protein>
<feature type="transmembrane region" description="Helical" evidence="1">
    <location>
        <begin position="200"/>
        <end position="222"/>
    </location>
</feature>
<keyword evidence="1" id="KW-1133">Transmembrane helix</keyword>
<accession>A0A840F812</accession>
<keyword evidence="3" id="KW-1185">Reference proteome</keyword>
<feature type="transmembrane region" description="Helical" evidence="1">
    <location>
        <begin position="136"/>
        <end position="153"/>
    </location>
</feature>
<sequence>MPYRRAHWWLIALALTIPLAFWPGYFSPTARRTPALHAHAFAATLWLLLLIVQSWSASSRRLALHRASGRALFAAVPMFAAAGAGVIITMARGFADGGIPFYAENAARLVFADTVALVTFVILVAHAVAERRRVRLHAAAMLSTPLLVLPPVAGRLMGFVPGYPLGGAFGVSGFVLSVYLADLLTIAIAAWLWNADRRHGGAFVAVIVASVIQALGFATVGGTDAWEQATRATAALPIPPTAAVAAILAGAALWVSWGRPAAPARPAVG</sequence>
<dbReference type="RefSeq" id="WP_183981975.1">
    <property type="nucleotide sequence ID" value="NZ_JACIEV010000001.1"/>
</dbReference>
<feature type="transmembrane region" description="Helical" evidence="1">
    <location>
        <begin position="72"/>
        <end position="94"/>
    </location>
</feature>
<keyword evidence="1" id="KW-0472">Membrane</keyword>
<reference evidence="2 3" key="1">
    <citation type="submission" date="2020-08" db="EMBL/GenBank/DDBJ databases">
        <title>Genomic Encyclopedia of Type Strains, Phase IV (KMG-IV): sequencing the most valuable type-strain genomes for metagenomic binning, comparative biology and taxonomic classification.</title>
        <authorList>
            <person name="Goeker M."/>
        </authorList>
    </citation>
    <scope>NUCLEOTIDE SEQUENCE [LARGE SCALE GENOMIC DNA]</scope>
    <source>
        <strain evidence="2 3">YC6723</strain>
    </source>
</reference>
<feature type="transmembrane region" description="Helical" evidence="1">
    <location>
        <begin position="165"/>
        <end position="193"/>
    </location>
</feature>
<feature type="transmembrane region" description="Helical" evidence="1">
    <location>
        <begin position="36"/>
        <end position="52"/>
    </location>
</feature>